<dbReference type="Pfam" id="PF00126">
    <property type="entry name" value="HTH_1"/>
    <property type="match status" value="1"/>
</dbReference>
<dbReference type="GO" id="GO:0003700">
    <property type="term" value="F:DNA-binding transcription factor activity"/>
    <property type="evidence" value="ECO:0007669"/>
    <property type="project" value="InterPro"/>
</dbReference>
<name>T0IYC5_9SPHN</name>
<evidence type="ECO:0000256" key="2">
    <source>
        <dbReference type="ARBA" id="ARBA00023015"/>
    </source>
</evidence>
<dbReference type="PATRIC" id="fig|1096930.3.peg.1769"/>
<evidence type="ECO:0000313" key="6">
    <source>
        <dbReference type="EMBL" id="EQB16860.1"/>
    </source>
</evidence>
<dbReference type="Pfam" id="PF03466">
    <property type="entry name" value="LysR_substrate"/>
    <property type="match status" value="1"/>
</dbReference>
<dbReference type="GO" id="GO:0043565">
    <property type="term" value="F:sequence-specific DNA binding"/>
    <property type="evidence" value="ECO:0007669"/>
    <property type="project" value="TreeGrafter"/>
</dbReference>
<keyword evidence="2" id="KW-0805">Transcription regulation</keyword>
<dbReference type="EMBL" id="ATHL01000062">
    <property type="protein sequence ID" value="EQB16860.1"/>
    <property type="molecule type" value="Genomic_DNA"/>
</dbReference>
<evidence type="ECO:0000256" key="1">
    <source>
        <dbReference type="ARBA" id="ARBA00009437"/>
    </source>
</evidence>
<gene>
    <name evidence="6" type="ORF">L284_08930</name>
</gene>
<dbReference type="InterPro" id="IPR036390">
    <property type="entry name" value="WH_DNA-bd_sf"/>
</dbReference>
<dbReference type="eggNOG" id="COG0583">
    <property type="taxonomic scope" value="Bacteria"/>
</dbReference>
<dbReference type="InterPro" id="IPR036388">
    <property type="entry name" value="WH-like_DNA-bd_sf"/>
</dbReference>
<accession>T0IYC5</accession>
<evidence type="ECO:0000259" key="5">
    <source>
        <dbReference type="PROSITE" id="PS50931"/>
    </source>
</evidence>
<dbReference type="AlphaFoldDB" id="T0IYC5"/>
<protein>
    <recommendedName>
        <fullName evidence="5">HTH lysR-type domain-containing protein</fullName>
    </recommendedName>
</protein>
<dbReference type="RefSeq" id="WP_021233681.1">
    <property type="nucleotide sequence ID" value="NZ_ATHL01000062.1"/>
</dbReference>
<evidence type="ECO:0000313" key="7">
    <source>
        <dbReference type="Proteomes" id="UP000015527"/>
    </source>
</evidence>
<dbReference type="Proteomes" id="UP000015527">
    <property type="component" value="Unassembled WGS sequence"/>
</dbReference>
<dbReference type="OrthoDB" id="9787460at2"/>
<dbReference type="InterPro" id="IPR058163">
    <property type="entry name" value="LysR-type_TF_proteobact-type"/>
</dbReference>
<feature type="domain" description="HTH lysR-type" evidence="5">
    <location>
        <begin position="8"/>
        <end position="65"/>
    </location>
</feature>
<reference evidence="6 7" key="1">
    <citation type="journal article" date="2013" name="Genome Announc.">
        <title>Genome Sequence of Novosphingobium lindaniclasticum LE124T, Isolated from a Hexachlorocyclohexane Dumpsite.</title>
        <authorList>
            <person name="Saxena A."/>
            <person name="Nayyar N."/>
            <person name="Sangwan N."/>
            <person name="Kumari R."/>
            <person name="Khurana J.P."/>
            <person name="Lal R."/>
        </authorList>
    </citation>
    <scope>NUCLEOTIDE SEQUENCE [LARGE SCALE GENOMIC DNA]</scope>
    <source>
        <strain evidence="6 7">LE124</strain>
    </source>
</reference>
<dbReference type="PANTHER" id="PTHR30537">
    <property type="entry name" value="HTH-TYPE TRANSCRIPTIONAL REGULATOR"/>
    <property type="match status" value="1"/>
</dbReference>
<comment type="similarity">
    <text evidence="1">Belongs to the LysR transcriptional regulatory family.</text>
</comment>
<dbReference type="PROSITE" id="PS50931">
    <property type="entry name" value="HTH_LYSR"/>
    <property type="match status" value="1"/>
</dbReference>
<dbReference type="Gene3D" id="3.40.190.10">
    <property type="entry name" value="Periplasmic binding protein-like II"/>
    <property type="match status" value="1"/>
</dbReference>
<keyword evidence="3" id="KW-0238">DNA-binding</keyword>
<evidence type="ECO:0000256" key="4">
    <source>
        <dbReference type="ARBA" id="ARBA00023163"/>
    </source>
</evidence>
<dbReference type="SUPFAM" id="SSF46785">
    <property type="entry name" value="Winged helix' DNA-binding domain"/>
    <property type="match status" value="1"/>
</dbReference>
<proteinExistence type="inferred from homology"/>
<comment type="caution">
    <text evidence="6">The sequence shown here is derived from an EMBL/GenBank/DDBJ whole genome shotgun (WGS) entry which is preliminary data.</text>
</comment>
<organism evidence="6 7">
    <name type="scientific">Novosphingobium lindaniclasticum LE124</name>
    <dbReference type="NCBI Taxonomy" id="1096930"/>
    <lineage>
        <taxon>Bacteria</taxon>
        <taxon>Pseudomonadati</taxon>
        <taxon>Pseudomonadota</taxon>
        <taxon>Alphaproteobacteria</taxon>
        <taxon>Sphingomonadales</taxon>
        <taxon>Sphingomonadaceae</taxon>
        <taxon>Novosphingobium</taxon>
    </lineage>
</organism>
<keyword evidence="4" id="KW-0804">Transcription</keyword>
<dbReference type="GO" id="GO:0006351">
    <property type="term" value="P:DNA-templated transcription"/>
    <property type="evidence" value="ECO:0007669"/>
    <property type="project" value="TreeGrafter"/>
</dbReference>
<dbReference type="InterPro" id="IPR000847">
    <property type="entry name" value="LysR_HTH_N"/>
</dbReference>
<sequence length="290" mass="31370">MGSLSEKLSWDDLRVVRSLGETCVPSEAARLMGVNNSTIVRRLAQVEEAIGTPLFDRRRSGYVPTAAGELVIKLAGRIELDLTSLGHQLSEDAETGSGLIRLATSDSLLQAAMPVIRDFRAQHPGIQIEVIAGNGAVNLTRGECDVALRATCNPPENLVGRKIAQIEWAPFGRIDQDVGASLHDRAWVSYGGSLAGLKAAAFLAQRKAPQQIVYRSDTVLGVASAIREGIGLGYLPCMLGNQLEGVSQVGEVEKSLSDELWLLTHPDIRHSHRVRAFMTFFSKAFSIDRG</sequence>
<dbReference type="Gene3D" id="1.10.10.10">
    <property type="entry name" value="Winged helix-like DNA-binding domain superfamily/Winged helix DNA-binding domain"/>
    <property type="match status" value="1"/>
</dbReference>
<evidence type="ECO:0000256" key="3">
    <source>
        <dbReference type="ARBA" id="ARBA00023125"/>
    </source>
</evidence>
<keyword evidence="7" id="KW-1185">Reference proteome</keyword>
<dbReference type="PANTHER" id="PTHR30537:SF3">
    <property type="entry name" value="TRANSCRIPTIONAL REGULATORY PROTEIN"/>
    <property type="match status" value="1"/>
</dbReference>
<dbReference type="SUPFAM" id="SSF53850">
    <property type="entry name" value="Periplasmic binding protein-like II"/>
    <property type="match status" value="1"/>
</dbReference>
<dbReference type="InterPro" id="IPR005119">
    <property type="entry name" value="LysR_subst-bd"/>
</dbReference>